<feature type="binding site" evidence="2">
    <location>
        <begin position="691"/>
        <end position="698"/>
    </location>
    <ligand>
        <name>ATP</name>
        <dbReference type="ChEBI" id="CHEBI:30616"/>
    </ligand>
</feature>
<dbReference type="GO" id="GO:0003777">
    <property type="term" value="F:microtubule motor activity"/>
    <property type="evidence" value="ECO:0007669"/>
    <property type="project" value="InterPro"/>
</dbReference>
<dbReference type="SMART" id="SM00129">
    <property type="entry name" value="KISc"/>
    <property type="match status" value="1"/>
</dbReference>
<dbReference type="GO" id="GO:0008017">
    <property type="term" value="F:microtubule binding"/>
    <property type="evidence" value="ECO:0007669"/>
    <property type="project" value="InterPro"/>
</dbReference>
<dbReference type="Pfam" id="PF15508">
    <property type="entry name" value="NAAA-beta"/>
    <property type="match status" value="1"/>
</dbReference>
<evidence type="ECO:0000313" key="6">
    <source>
        <dbReference type="EMBL" id="CAJ1380394.1"/>
    </source>
</evidence>
<feature type="region of interest" description="Disordered" evidence="4">
    <location>
        <begin position="175"/>
        <end position="352"/>
    </location>
</feature>
<feature type="compositionally biased region" description="Low complexity" evidence="4">
    <location>
        <begin position="229"/>
        <end position="243"/>
    </location>
</feature>
<dbReference type="PROSITE" id="PS50297">
    <property type="entry name" value="ANK_REP_REGION"/>
    <property type="match status" value="2"/>
</dbReference>
<dbReference type="PROSITE" id="PS50088">
    <property type="entry name" value="ANK_REPEAT"/>
    <property type="match status" value="2"/>
</dbReference>
<keyword evidence="2" id="KW-0067">ATP-binding</keyword>
<dbReference type="Proteomes" id="UP001178507">
    <property type="component" value="Unassembled WGS sequence"/>
</dbReference>
<accession>A0AA36I3I4</accession>
<comment type="similarity">
    <text evidence="2">Belongs to the TRAFAC class myosin-kinesin ATPase superfamily. Kinesin family.</text>
</comment>
<comment type="caution">
    <text evidence="6">The sequence shown here is derived from an EMBL/GenBank/DDBJ whole genome shotgun (WGS) entry which is preliminary data.</text>
</comment>
<dbReference type="InterPro" id="IPR029130">
    <property type="entry name" value="Acid_ceramidase_N"/>
</dbReference>
<dbReference type="SMART" id="SM00248">
    <property type="entry name" value="ANK"/>
    <property type="match status" value="5"/>
</dbReference>
<dbReference type="InterPro" id="IPR002110">
    <property type="entry name" value="Ankyrin_rpt"/>
</dbReference>
<keyword evidence="3" id="KW-0175">Coiled coil</keyword>
<dbReference type="InterPro" id="IPR036961">
    <property type="entry name" value="Kinesin_motor_dom_sf"/>
</dbReference>
<reference evidence="6" key="1">
    <citation type="submission" date="2023-08" db="EMBL/GenBank/DDBJ databases">
        <authorList>
            <person name="Chen Y."/>
            <person name="Shah S."/>
            <person name="Dougan E. K."/>
            <person name="Thang M."/>
            <person name="Chan C."/>
        </authorList>
    </citation>
    <scope>NUCLEOTIDE SEQUENCE</scope>
</reference>
<keyword evidence="1" id="KW-0040">ANK repeat</keyword>
<dbReference type="Pfam" id="PF12796">
    <property type="entry name" value="Ank_2"/>
    <property type="match status" value="1"/>
</dbReference>
<gene>
    <name evidence="6" type="ORF">EVOR1521_LOCUS8345</name>
</gene>
<dbReference type="InterPro" id="IPR027417">
    <property type="entry name" value="P-loop_NTPase"/>
</dbReference>
<dbReference type="InterPro" id="IPR001752">
    <property type="entry name" value="Kinesin_motor_dom"/>
</dbReference>
<dbReference type="PANTHER" id="PTHR28583">
    <property type="entry name" value="ACID AMIDASE"/>
    <property type="match status" value="1"/>
</dbReference>
<feature type="compositionally biased region" description="Acidic residues" evidence="4">
    <location>
        <begin position="178"/>
        <end position="188"/>
    </location>
</feature>
<feature type="repeat" description="ANK" evidence="1">
    <location>
        <begin position="39"/>
        <end position="71"/>
    </location>
</feature>
<dbReference type="Pfam" id="PF16796">
    <property type="entry name" value="Microtub_bd"/>
    <property type="match status" value="1"/>
</dbReference>
<evidence type="ECO:0000259" key="5">
    <source>
        <dbReference type="PROSITE" id="PS50067"/>
    </source>
</evidence>
<feature type="domain" description="Kinesin motor" evidence="5">
    <location>
        <begin position="616"/>
        <end position="703"/>
    </location>
</feature>
<dbReference type="Pfam" id="PF00023">
    <property type="entry name" value="Ank"/>
    <property type="match status" value="1"/>
</dbReference>
<feature type="coiled-coil region" evidence="3">
    <location>
        <begin position="540"/>
        <end position="589"/>
    </location>
</feature>
<dbReference type="SUPFAM" id="SSF52540">
    <property type="entry name" value="P-loop containing nucleoside triphosphate hydrolases"/>
    <property type="match status" value="1"/>
</dbReference>
<dbReference type="InterPro" id="IPR036770">
    <property type="entry name" value="Ankyrin_rpt-contain_sf"/>
</dbReference>
<dbReference type="PANTHER" id="PTHR28583:SF4">
    <property type="entry name" value="N-ACYLETHANOLAMINE-HYDROLYZING ACID AMIDASE"/>
    <property type="match status" value="1"/>
</dbReference>
<dbReference type="Gene3D" id="1.25.40.20">
    <property type="entry name" value="Ankyrin repeat-containing domain"/>
    <property type="match status" value="1"/>
</dbReference>
<sequence>MLESSRSGDLDALRKVVEPSSGIMSKFAQKPNLNASDIRGKTALIYAASYGNREVVDYLLTKGKEVEVNAVDDTDKTALHHAARRTSADDERQADIITMLLHAKAYIEARDHNGCTALMFAVANGNEAITRRLILAQANVNNFDYENHSCLNYAMQFNQTKLVSLLKKAGAKDKLSLDDEEEEEEEADPASPSGKLQLPRPDVETASCAESMSTEAPALSPEADSEPNLSPSSALSAAMTSPTDSEATAKKKIKKKVKEGDESTTSDAVAKKKTKKKEADGDKTAEKGTTKKKKAKTPTGLGEKGLMEAVAKTEDTTITVQEPAEKKEEVVVPEGPTDEERAKAEEMKKEKQRAAAELTEAAQVQDVARLEAAIEKAKKLEVSEKEISAAEQVLAVEKQKRDARTKLQQAADSGNVDTLKAALEQACSAGLTETELKHVKNLLAAAESKEKVEAALKTATQERNVHDLKFNIQQAKDAGIDAALITAAEDVLRVEEPKMKAREQLQEACQNITKAGLQAAVQAAKAAGLEPGEYAKAEELFRKEEEKEKLMKQVNTALEDSQQVDMKSIDSLREMKDKLQTVLKAALEAGVPEADLVPLDQRRKKLHNAVEDLKGSIRVFCRVRPLSKKETGQGDVSICEAVDQMTVKVKDEQFLFDAVFTPGTQEEVFEDCRDLVQSAADGYNVTMFAYGQTGAGKTFTMYGVKAKTMRAMGLLLLLALVPAALGWVNDEALRQSTGRRVGVAPRRLTVDLDLPAQQRWSFLASDPAFQNYKEEVNAYLEKYVPSALLPLVDSITKSLTGAFYSDYAAEMRSIAGALKLSLGEVVLVNLIYQLEDLGTSCSQVNTTGPCGPGLCTGLVADGSSGVWQGRNLDWNLDARLLPYVVEVDYKSRNLTVFSAVQVVGMIGVLHGVSLGNFSVQLNARDRGGSALLNLLEELLLGGKSPTHVLRRALEQSRGFTAAEQFLLSERLANPAYFILAGAGDGEGAILTRGRTFGNSWRLHEKNAKDVHQINQQPDWLRLQTNYDSWTAVPDYDNRRAPGVNNTEKFCKDEVSEDTVWSVMTTWPTKNHHTDITSVMCPRTGRMKTMVWTAPPEHLIV</sequence>
<dbReference type="SUPFAM" id="SSF48403">
    <property type="entry name" value="Ankyrin repeat"/>
    <property type="match status" value="1"/>
</dbReference>
<proteinExistence type="inferred from homology"/>
<dbReference type="EMBL" id="CAUJNA010000709">
    <property type="protein sequence ID" value="CAJ1380394.1"/>
    <property type="molecule type" value="Genomic_DNA"/>
</dbReference>
<feature type="compositionally biased region" description="Basic and acidic residues" evidence="4">
    <location>
        <begin position="277"/>
        <end position="289"/>
    </location>
</feature>
<dbReference type="Gene3D" id="3.60.60.10">
    <property type="entry name" value="Penicillin V Acylase, Chain A"/>
    <property type="match status" value="1"/>
</dbReference>
<dbReference type="InterPro" id="IPR031852">
    <property type="entry name" value="Vik1/Cik1_MT-bd"/>
</dbReference>
<dbReference type="GO" id="GO:0007018">
    <property type="term" value="P:microtubule-based movement"/>
    <property type="evidence" value="ECO:0007669"/>
    <property type="project" value="InterPro"/>
</dbReference>
<keyword evidence="2" id="KW-0505">Motor protein</keyword>
<name>A0AA36I3I4_9DINO</name>
<evidence type="ECO:0000256" key="2">
    <source>
        <dbReference type="PROSITE-ProRule" id="PRU00283"/>
    </source>
</evidence>
<keyword evidence="2" id="KW-0547">Nucleotide-binding</keyword>
<feature type="compositionally biased region" description="Basic and acidic residues" evidence="4">
    <location>
        <begin position="338"/>
        <end position="352"/>
    </location>
</feature>
<evidence type="ECO:0000313" key="7">
    <source>
        <dbReference type="Proteomes" id="UP001178507"/>
    </source>
</evidence>
<evidence type="ECO:0000256" key="4">
    <source>
        <dbReference type="SAM" id="MobiDB-lite"/>
    </source>
</evidence>
<keyword evidence="7" id="KW-1185">Reference proteome</keyword>
<dbReference type="GO" id="GO:0005524">
    <property type="term" value="F:ATP binding"/>
    <property type="evidence" value="ECO:0007669"/>
    <property type="project" value="UniProtKB-UniRule"/>
</dbReference>
<dbReference type="GO" id="GO:0016810">
    <property type="term" value="F:hydrolase activity, acting on carbon-nitrogen (but not peptide) bonds"/>
    <property type="evidence" value="ECO:0007669"/>
    <property type="project" value="TreeGrafter"/>
</dbReference>
<evidence type="ECO:0000256" key="1">
    <source>
        <dbReference type="PROSITE-ProRule" id="PRU00023"/>
    </source>
</evidence>
<protein>
    <recommendedName>
        <fullName evidence="5">Kinesin motor domain-containing protein</fullName>
    </recommendedName>
</protein>
<dbReference type="AlphaFoldDB" id="A0AA36I3I4"/>
<organism evidence="6 7">
    <name type="scientific">Effrenium voratum</name>
    <dbReference type="NCBI Taxonomy" id="2562239"/>
    <lineage>
        <taxon>Eukaryota</taxon>
        <taxon>Sar</taxon>
        <taxon>Alveolata</taxon>
        <taxon>Dinophyceae</taxon>
        <taxon>Suessiales</taxon>
        <taxon>Symbiodiniaceae</taxon>
        <taxon>Effrenium</taxon>
    </lineage>
</organism>
<feature type="repeat" description="ANK" evidence="1">
    <location>
        <begin position="113"/>
        <end position="145"/>
    </location>
</feature>
<evidence type="ECO:0000256" key="3">
    <source>
        <dbReference type="SAM" id="Coils"/>
    </source>
</evidence>
<dbReference type="PROSITE" id="PS50067">
    <property type="entry name" value="KINESIN_MOTOR_2"/>
    <property type="match status" value="1"/>
</dbReference>
<dbReference type="Gene3D" id="3.40.850.10">
    <property type="entry name" value="Kinesin motor domain"/>
    <property type="match status" value="1"/>
</dbReference>